<feature type="domain" description="Glycosyl transferase family 1" evidence="1">
    <location>
        <begin position="143"/>
        <end position="261"/>
    </location>
</feature>
<evidence type="ECO:0000259" key="1">
    <source>
        <dbReference type="Pfam" id="PF00534"/>
    </source>
</evidence>
<organism evidence="3 4">
    <name type="scientific">Paenibacillus rhizophilus</name>
    <dbReference type="NCBI Taxonomy" id="1850366"/>
    <lineage>
        <taxon>Bacteria</taxon>
        <taxon>Bacillati</taxon>
        <taxon>Bacillota</taxon>
        <taxon>Bacilli</taxon>
        <taxon>Bacillales</taxon>
        <taxon>Paenibacillaceae</taxon>
        <taxon>Paenibacillus</taxon>
    </lineage>
</organism>
<evidence type="ECO:0000259" key="2">
    <source>
        <dbReference type="Pfam" id="PF13439"/>
    </source>
</evidence>
<dbReference type="RefSeq" id="WP_124695082.1">
    <property type="nucleotide sequence ID" value="NZ_JBHUFE010000004.1"/>
</dbReference>
<dbReference type="Gene3D" id="3.40.50.2000">
    <property type="entry name" value="Glycogen Phosphorylase B"/>
    <property type="match status" value="2"/>
</dbReference>
<dbReference type="SUPFAM" id="SSF53756">
    <property type="entry name" value="UDP-Glycosyltransferase/glycogen phosphorylase"/>
    <property type="match status" value="1"/>
</dbReference>
<comment type="caution">
    <text evidence="3">The sequence shown here is derived from an EMBL/GenBank/DDBJ whole genome shotgun (WGS) entry which is preliminary data.</text>
</comment>
<sequence>MRILQVAPNHETVPPHRDGGTERIIYELSKGLAYKGHEVILFAPSDSHIPGRVIPYPFCGDDSIGSYVMENLPQNIDIIHDHTFDSALSRIEVNVPLVHTIHLPVYNPVKFPIYVSRSARETIGGGYGFDVHNGIVPEEYEFSYEKEDYLLFMGRVVREKGILEAMDLAEMTGQRLVIAGPLHDEELFYSEISPRLKRNSLLQFVGPVGGRIRQDLLKNAKCLLFPIQWAEPFGLVLIEAMACGTPVLALSKGAVPEILEPFPEMMCDSIEQMAEKLYYYQAPYHPDQLRYHVEESFSVSRMVEGYLSLYQLAISEYGGK</sequence>
<dbReference type="AlphaFoldDB" id="A0A3N9P956"/>
<dbReference type="OrthoDB" id="9795068at2"/>
<dbReference type="GO" id="GO:0016757">
    <property type="term" value="F:glycosyltransferase activity"/>
    <property type="evidence" value="ECO:0007669"/>
    <property type="project" value="InterPro"/>
</dbReference>
<dbReference type="InterPro" id="IPR028098">
    <property type="entry name" value="Glyco_trans_4-like_N"/>
</dbReference>
<gene>
    <name evidence="3" type="ORF">EH198_08350</name>
</gene>
<evidence type="ECO:0000313" key="4">
    <source>
        <dbReference type="Proteomes" id="UP000282529"/>
    </source>
</evidence>
<protein>
    <submittedName>
        <fullName evidence="3">Glycosyltransferase family 4 protein</fullName>
    </submittedName>
</protein>
<dbReference type="PANTHER" id="PTHR12526:SF595">
    <property type="entry name" value="BLL5217 PROTEIN"/>
    <property type="match status" value="1"/>
</dbReference>
<reference evidence="3 4" key="1">
    <citation type="submission" date="2018-11" db="EMBL/GenBank/DDBJ databases">
        <title>Genome sequence of strain 7197.</title>
        <authorList>
            <person name="Gao J."/>
            <person name="Sun J."/>
        </authorList>
    </citation>
    <scope>NUCLEOTIDE SEQUENCE [LARGE SCALE GENOMIC DNA]</scope>
    <source>
        <strain evidence="3 4">7197</strain>
    </source>
</reference>
<keyword evidence="3" id="KW-0808">Transferase</keyword>
<feature type="domain" description="Glycosyltransferase subfamily 4-like N-terminal" evidence="2">
    <location>
        <begin position="19"/>
        <end position="106"/>
    </location>
</feature>
<dbReference type="EMBL" id="RQPI01000003">
    <property type="protein sequence ID" value="RQW12349.1"/>
    <property type="molecule type" value="Genomic_DNA"/>
</dbReference>
<dbReference type="InterPro" id="IPR001296">
    <property type="entry name" value="Glyco_trans_1"/>
</dbReference>
<evidence type="ECO:0000313" key="3">
    <source>
        <dbReference type="EMBL" id="RQW12349.1"/>
    </source>
</evidence>
<dbReference type="Proteomes" id="UP000282529">
    <property type="component" value="Unassembled WGS sequence"/>
</dbReference>
<keyword evidence="4" id="KW-1185">Reference proteome</keyword>
<name>A0A3N9P956_9BACL</name>
<dbReference type="Pfam" id="PF13439">
    <property type="entry name" value="Glyco_transf_4"/>
    <property type="match status" value="1"/>
</dbReference>
<dbReference type="CDD" id="cd03802">
    <property type="entry name" value="GT4_AviGT4-like"/>
    <property type="match status" value="1"/>
</dbReference>
<dbReference type="PANTHER" id="PTHR12526">
    <property type="entry name" value="GLYCOSYLTRANSFERASE"/>
    <property type="match status" value="1"/>
</dbReference>
<proteinExistence type="predicted"/>
<accession>A0A3N9P956</accession>
<dbReference type="Pfam" id="PF00534">
    <property type="entry name" value="Glycos_transf_1"/>
    <property type="match status" value="1"/>
</dbReference>